<feature type="compositionally biased region" description="Basic and acidic residues" evidence="1">
    <location>
        <begin position="94"/>
        <end position="108"/>
    </location>
</feature>
<dbReference type="PANTHER" id="PTHR23146:SF0">
    <property type="entry name" value="RNA POLYMERASE-ASSOCIATED PROTEIN LEO1"/>
    <property type="match status" value="1"/>
</dbReference>
<comment type="caution">
    <text evidence="2">The sequence shown here is derived from an EMBL/GenBank/DDBJ whole genome shotgun (WGS) entry which is preliminary data.</text>
</comment>
<dbReference type="EMBL" id="BKCP01006217">
    <property type="protein sequence ID" value="GER41955.1"/>
    <property type="molecule type" value="Genomic_DNA"/>
</dbReference>
<feature type="compositionally biased region" description="Low complexity" evidence="1">
    <location>
        <begin position="416"/>
        <end position="429"/>
    </location>
</feature>
<feature type="compositionally biased region" description="Basic and acidic residues" evidence="1">
    <location>
        <begin position="389"/>
        <end position="415"/>
    </location>
</feature>
<keyword evidence="3" id="KW-1185">Reference proteome</keyword>
<dbReference type="OrthoDB" id="905628at2759"/>
<feature type="region of interest" description="Disordered" evidence="1">
    <location>
        <begin position="75"/>
        <end position="108"/>
    </location>
</feature>
<dbReference type="AlphaFoldDB" id="A0A5A7Q9K3"/>
<dbReference type="GO" id="GO:0006368">
    <property type="term" value="P:transcription elongation by RNA polymerase II"/>
    <property type="evidence" value="ECO:0007669"/>
    <property type="project" value="InterPro"/>
</dbReference>
<proteinExistence type="predicted"/>
<dbReference type="GO" id="GO:1990269">
    <property type="term" value="F:RNA polymerase II C-terminal domain phosphoserine binding"/>
    <property type="evidence" value="ECO:0007669"/>
    <property type="project" value="TreeGrafter"/>
</dbReference>
<accession>A0A5A7Q9K3</accession>
<protein>
    <submittedName>
        <fullName evidence="2">Leo1-like family protein</fullName>
    </submittedName>
</protein>
<feature type="region of interest" description="Disordered" evidence="1">
    <location>
        <begin position="335"/>
        <end position="466"/>
    </location>
</feature>
<sequence>MWAKKIKDGAFFSRIAPSCPDLFERCLLLLLVSETSILYFRITSIQKMMEFGSNDALSVLRDLIVLKDGGLESEIEGNSGSKGEADLPGGAPHGHPESSRLRDNEKGEAGHSAAVINEVFGDSDDEKLTNEKVIAEEPHNATETKVKRKELGPSDVLEIPLRRPPAAADQMAAIRISNIIGIDPKPFDPMTYVEEDLYVTDESGTKRPIPHTNVIRWREVKKNPNGETSVESNARFVNWSDGSMQLFIGNEPFDISEQEAQDIQMHLFLKHKKGIYQSQGRISRKMKFMPSSVSSNSHRSLRAMVESRNKKVNKVKHYVPEIDPERTVEQYEKVERQATKASKQLEKKKKKLAEKYRPKGRMVPQLSSGFLEETSDEKSYEPPATMHQLDLDHESEAKAEKRIMNAKKLTKDAKKSSSSGAKSARGSSKVSEEEKFEPRLGHKGKEVKGSLSRAKSAELKGEEELNDDPYVDAEVIKRKGNRFIESDEDMWTPPRRTSGRRQLTIVYDPDDE</sequence>
<dbReference type="Pfam" id="PF04004">
    <property type="entry name" value="Leo1"/>
    <property type="match status" value="1"/>
</dbReference>
<evidence type="ECO:0000256" key="1">
    <source>
        <dbReference type="SAM" id="MobiDB-lite"/>
    </source>
</evidence>
<feature type="compositionally biased region" description="Basic and acidic residues" evidence="1">
    <location>
        <begin position="430"/>
        <end position="448"/>
    </location>
</feature>
<dbReference type="GO" id="GO:0032968">
    <property type="term" value="P:positive regulation of transcription elongation by RNA polymerase II"/>
    <property type="evidence" value="ECO:0007669"/>
    <property type="project" value="TreeGrafter"/>
</dbReference>
<dbReference type="GO" id="GO:0016593">
    <property type="term" value="C:Cdc73/Paf1 complex"/>
    <property type="evidence" value="ECO:0007669"/>
    <property type="project" value="InterPro"/>
</dbReference>
<name>A0A5A7Q9K3_STRAF</name>
<evidence type="ECO:0000313" key="2">
    <source>
        <dbReference type="EMBL" id="GER41955.1"/>
    </source>
</evidence>
<gene>
    <name evidence="2" type="ORF">STAS_18705</name>
</gene>
<dbReference type="InterPro" id="IPR007149">
    <property type="entry name" value="Leo1"/>
</dbReference>
<dbReference type="PANTHER" id="PTHR23146">
    <property type="entry name" value="LEO1 PROTEIN"/>
    <property type="match status" value="1"/>
</dbReference>
<evidence type="ECO:0000313" key="3">
    <source>
        <dbReference type="Proteomes" id="UP000325081"/>
    </source>
</evidence>
<dbReference type="Proteomes" id="UP000325081">
    <property type="component" value="Unassembled WGS sequence"/>
</dbReference>
<reference evidence="3" key="1">
    <citation type="journal article" date="2019" name="Curr. Biol.">
        <title>Genome Sequence of Striga asiatica Provides Insight into the Evolution of Plant Parasitism.</title>
        <authorList>
            <person name="Yoshida S."/>
            <person name="Kim S."/>
            <person name="Wafula E.K."/>
            <person name="Tanskanen J."/>
            <person name="Kim Y.M."/>
            <person name="Honaas L."/>
            <person name="Yang Z."/>
            <person name="Spallek T."/>
            <person name="Conn C.E."/>
            <person name="Ichihashi Y."/>
            <person name="Cheong K."/>
            <person name="Cui S."/>
            <person name="Der J.P."/>
            <person name="Gundlach H."/>
            <person name="Jiao Y."/>
            <person name="Hori C."/>
            <person name="Ishida J.K."/>
            <person name="Kasahara H."/>
            <person name="Kiba T."/>
            <person name="Kim M.S."/>
            <person name="Koo N."/>
            <person name="Laohavisit A."/>
            <person name="Lee Y.H."/>
            <person name="Lumba S."/>
            <person name="McCourt P."/>
            <person name="Mortimer J.C."/>
            <person name="Mutuku J.M."/>
            <person name="Nomura T."/>
            <person name="Sasaki-Sekimoto Y."/>
            <person name="Seto Y."/>
            <person name="Wang Y."/>
            <person name="Wakatake T."/>
            <person name="Sakakibara H."/>
            <person name="Demura T."/>
            <person name="Yamaguchi S."/>
            <person name="Yoneyama K."/>
            <person name="Manabe R.I."/>
            <person name="Nelson D.C."/>
            <person name="Schulman A.H."/>
            <person name="Timko M.P."/>
            <person name="dePamphilis C.W."/>
            <person name="Choi D."/>
            <person name="Shirasu K."/>
        </authorList>
    </citation>
    <scope>NUCLEOTIDE SEQUENCE [LARGE SCALE GENOMIC DNA]</scope>
    <source>
        <strain evidence="3">cv. UVA1</strain>
    </source>
</reference>
<organism evidence="2 3">
    <name type="scientific">Striga asiatica</name>
    <name type="common">Asiatic witchweed</name>
    <name type="synonym">Buchnera asiatica</name>
    <dbReference type="NCBI Taxonomy" id="4170"/>
    <lineage>
        <taxon>Eukaryota</taxon>
        <taxon>Viridiplantae</taxon>
        <taxon>Streptophyta</taxon>
        <taxon>Embryophyta</taxon>
        <taxon>Tracheophyta</taxon>
        <taxon>Spermatophyta</taxon>
        <taxon>Magnoliopsida</taxon>
        <taxon>eudicotyledons</taxon>
        <taxon>Gunneridae</taxon>
        <taxon>Pentapetalae</taxon>
        <taxon>asterids</taxon>
        <taxon>lamiids</taxon>
        <taxon>Lamiales</taxon>
        <taxon>Orobanchaceae</taxon>
        <taxon>Buchnereae</taxon>
        <taxon>Striga</taxon>
    </lineage>
</organism>